<feature type="chain" id="PRO_5014999183" evidence="1">
    <location>
        <begin position="28"/>
        <end position="66"/>
    </location>
</feature>
<organism evidence="2">
    <name type="scientific">Anopheles darlingi</name>
    <name type="common">Mosquito</name>
    <dbReference type="NCBI Taxonomy" id="43151"/>
    <lineage>
        <taxon>Eukaryota</taxon>
        <taxon>Metazoa</taxon>
        <taxon>Ecdysozoa</taxon>
        <taxon>Arthropoda</taxon>
        <taxon>Hexapoda</taxon>
        <taxon>Insecta</taxon>
        <taxon>Pterygota</taxon>
        <taxon>Neoptera</taxon>
        <taxon>Endopterygota</taxon>
        <taxon>Diptera</taxon>
        <taxon>Nematocera</taxon>
        <taxon>Culicoidea</taxon>
        <taxon>Culicidae</taxon>
        <taxon>Anophelinae</taxon>
        <taxon>Anopheles</taxon>
    </lineage>
</organism>
<protein>
    <submittedName>
        <fullName evidence="2">Putative secreted protein</fullName>
    </submittedName>
</protein>
<name>A0A2M4D2Q2_ANODA</name>
<reference evidence="2" key="1">
    <citation type="submission" date="2018-01" db="EMBL/GenBank/DDBJ databases">
        <title>An insight into the sialome of Amazonian anophelines.</title>
        <authorList>
            <person name="Ribeiro J.M."/>
            <person name="Scarpassa V."/>
            <person name="Calvo E."/>
        </authorList>
    </citation>
    <scope>NUCLEOTIDE SEQUENCE</scope>
</reference>
<dbReference type="EMBL" id="GGFL01007686">
    <property type="protein sequence ID" value="MBW71864.1"/>
    <property type="molecule type" value="Transcribed_RNA"/>
</dbReference>
<evidence type="ECO:0000256" key="1">
    <source>
        <dbReference type="SAM" id="SignalP"/>
    </source>
</evidence>
<evidence type="ECO:0000313" key="2">
    <source>
        <dbReference type="EMBL" id="MBW71864.1"/>
    </source>
</evidence>
<feature type="signal peptide" evidence="1">
    <location>
        <begin position="1"/>
        <end position="27"/>
    </location>
</feature>
<accession>A0A2M4D2Q2</accession>
<keyword evidence="1" id="KW-0732">Signal</keyword>
<proteinExistence type="predicted"/>
<dbReference type="AlphaFoldDB" id="A0A2M4D2Q2"/>
<sequence>MCHLAGTAYSSFLLPLLSLLQSPPVNRVIIAKSDVTVVECLHRNATERRPMQEIEDRGVGSTRPVL</sequence>